<proteinExistence type="predicted"/>
<dbReference type="Pfam" id="PF00512">
    <property type="entry name" value="HisKA"/>
    <property type="match status" value="1"/>
</dbReference>
<organism evidence="16 17">
    <name type="scientific">Raineyella antarctica</name>
    <dbReference type="NCBI Taxonomy" id="1577474"/>
    <lineage>
        <taxon>Bacteria</taxon>
        <taxon>Bacillati</taxon>
        <taxon>Actinomycetota</taxon>
        <taxon>Actinomycetes</taxon>
        <taxon>Propionibacteriales</taxon>
        <taxon>Propionibacteriaceae</taxon>
        <taxon>Raineyella</taxon>
    </lineage>
</organism>
<dbReference type="OrthoDB" id="9813151at2"/>
<gene>
    <name evidence="16" type="ORF">GA0111570_10264</name>
</gene>
<keyword evidence="10" id="KW-0902">Two-component regulatory system</keyword>
<dbReference type="FunFam" id="1.10.287.130:FF:000008">
    <property type="entry name" value="Two-component sensor histidine kinase"/>
    <property type="match status" value="1"/>
</dbReference>
<evidence type="ECO:0000259" key="15">
    <source>
        <dbReference type="PROSITE" id="PS50109"/>
    </source>
</evidence>
<dbReference type="PROSITE" id="PS50109">
    <property type="entry name" value="HIS_KIN"/>
    <property type="match status" value="1"/>
</dbReference>
<dbReference type="Pfam" id="PF02518">
    <property type="entry name" value="HATPase_c"/>
    <property type="match status" value="1"/>
</dbReference>
<sequence>MIGGVNPSLDVVIGVVVGFLLGVLFMWVRQRSRQAEEERTRALAAARVTVRPEVSRVLNLLRSGGVVVGPHDEVVQSTAQARTLGVVRGSRVVVPEVLALIRDVRQDGHPRNMELDLKREGSTSLHLMGRVAPLDDRSLLVLVEDRTAARRVDETRRDFVANVSHELKTPIGAVSLLAETLEDAADSPEDVRRFARRLQIEGRRLTDLVRQIIDLSRLQSDDPLLAQKDVSIDEVIRMAVDRNRVDADDRDVVLTAGGRGGLHVIGDEAQLATAVSNLVENAIMYSERGARVAVAARSLVLGEEEFVDISVSDNGIGIPEEEVQRIFERFYRVDYARSRDNGGTGLGLSIVKHIAAAHGGYVHVWSKPGQGSTFTVRIPQHSTREAAPEPGAGGTTTYDPVADAARGDHPQEVAG</sequence>
<dbReference type="InterPro" id="IPR003594">
    <property type="entry name" value="HATPase_dom"/>
</dbReference>
<keyword evidence="5" id="KW-0597">Phosphoprotein</keyword>
<keyword evidence="7" id="KW-0547">Nucleotide-binding</keyword>
<dbReference type="PANTHER" id="PTHR45453">
    <property type="entry name" value="PHOSPHATE REGULON SENSOR PROTEIN PHOR"/>
    <property type="match status" value="1"/>
</dbReference>
<keyword evidence="14" id="KW-1133">Transmembrane helix</keyword>
<dbReference type="SUPFAM" id="SSF47384">
    <property type="entry name" value="Homodimeric domain of signal transducing histidine kinase"/>
    <property type="match status" value="1"/>
</dbReference>
<dbReference type="AlphaFoldDB" id="A0A1G6GE48"/>
<evidence type="ECO:0000256" key="12">
    <source>
        <dbReference type="ARBA" id="ARBA00039401"/>
    </source>
</evidence>
<dbReference type="SMART" id="SM00387">
    <property type="entry name" value="HATPase_c"/>
    <property type="match status" value="1"/>
</dbReference>
<evidence type="ECO:0000256" key="10">
    <source>
        <dbReference type="ARBA" id="ARBA00023012"/>
    </source>
</evidence>
<dbReference type="InterPro" id="IPR005467">
    <property type="entry name" value="His_kinase_dom"/>
</dbReference>
<dbReference type="PANTHER" id="PTHR45453:SF1">
    <property type="entry name" value="PHOSPHATE REGULON SENSOR PROTEIN PHOR"/>
    <property type="match status" value="1"/>
</dbReference>
<evidence type="ECO:0000256" key="7">
    <source>
        <dbReference type="ARBA" id="ARBA00022741"/>
    </source>
</evidence>
<dbReference type="InterPro" id="IPR036097">
    <property type="entry name" value="HisK_dim/P_sf"/>
</dbReference>
<dbReference type="GO" id="GO:0016036">
    <property type="term" value="P:cellular response to phosphate starvation"/>
    <property type="evidence" value="ECO:0007669"/>
    <property type="project" value="TreeGrafter"/>
</dbReference>
<accession>A0A1G6GE48</accession>
<dbReference type="SUPFAM" id="SSF55874">
    <property type="entry name" value="ATPase domain of HSP90 chaperone/DNA topoisomerase II/histidine kinase"/>
    <property type="match status" value="1"/>
</dbReference>
<evidence type="ECO:0000256" key="3">
    <source>
        <dbReference type="ARBA" id="ARBA00012438"/>
    </source>
</evidence>
<dbReference type="Proteomes" id="UP000199086">
    <property type="component" value="Unassembled WGS sequence"/>
</dbReference>
<dbReference type="STRING" id="1577474.GA0111570_10264"/>
<dbReference type="InterPro" id="IPR036890">
    <property type="entry name" value="HATPase_C_sf"/>
</dbReference>
<dbReference type="Gene3D" id="1.10.287.130">
    <property type="match status" value="1"/>
</dbReference>
<dbReference type="GO" id="GO:0005886">
    <property type="term" value="C:plasma membrane"/>
    <property type="evidence" value="ECO:0007669"/>
    <property type="project" value="UniProtKB-SubCell"/>
</dbReference>
<feature type="transmembrane region" description="Helical" evidence="14">
    <location>
        <begin position="12"/>
        <end position="29"/>
    </location>
</feature>
<dbReference type="GO" id="GO:0005524">
    <property type="term" value="F:ATP binding"/>
    <property type="evidence" value="ECO:0007669"/>
    <property type="project" value="UniProtKB-KW"/>
</dbReference>
<feature type="compositionally biased region" description="Basic and acidic residues" evidence="13">
    <location>
        <begin position="405"/>
        <end position="415"/>
    </location>
</feature>
<keyword evidence="8 16" id="KW-0418">Kinase</keyword>
<evidence type="ECO:0000256" key="9">
    <source>
        <dbReference type="ARBA" id="ARBA00022840"/>
    </source>
</evidence>
<evidence type="ECO:0000256" key="13">
    <source>
        <dbReference type="SAM" id="MobiDB-lite"/>
    </source>
</evidence>
<keyword evidence="6" id="KW-0808">Transferase</keyword>
<evidence type="ECO:0000256" key="1">
    <source>
        <dbReference type="ARBA" id="ARBA00000085"/>
    </source>
</evidence>
<dbReference type="GO" id="GO:0000155">
    <property type="term" value="F:phosphorelay sensor kinase activity"/>
    <property type="evidence" value="ECO:0007669"/>
    <property type="project" value="InterPro"/>
</dbReference>
<dbReference type="CDD" id="cd00075">
    <property type="entry name" value="HATPase"/>
    <property type="match status" value="1"/>
</dbReference>
<comment type="subcellular location">
    <subcellularLocation>
        <location evidence="2">Cell membrane</location>
    </subcellularLocation>
</comment>
<keyword evidence="9" id="KW-0067">ATP-binding</keyword>
<dbReference type="SMART" id="SM00388">
    <property type="entry name" value="HisKA"/>
    <property type="match status" value="1"/>
</dbReference>
<dbReference type="CDD" id="cd00082">
    <property type="entry name" value="HisKA"/>
    <property type="match status" value="1"/>
</dbReference>
<keyword evidence="14" id="KW-0812">Transmembrane</keyword>
<evidence type="ECO:0000256" key="4">
    <source>
        <dbReference type="ARBA" id="ARBA00022475"/>
    </source>
</evidence>
<reference evidence="16 17" key="1">
    <citation type="submission" date="2016-06" db="EMBL/GenBank/DDBJ databases">
        <authorList>
            <person name="Olsen C.W."/>
            <person name="Carey S."/>
            <person name="Hinshaw L."/>
            <person name="Karasin A.I."/>
        </authorList>
    </citation>
    <scope>NUCLEOTIDE SEQUENCE [LARGE SCALE GENOMIC DNA]</scope>
    <source>
        <strain evidence="16 17">LZ-22</strain>
    </source>
</reference>
<feature type="domain" description="Histidine kinase" evidence="15">
    <location>
        <begin position="162"/>
        <end position="382"/>
    </location>
</feature>
<keyword evidence="4" id="KW-1003">Cell membrane</keyword>
<dbReference type="EMBL" id="FMYF01000002">
    <property type="protein sequence ID" value="SDB80278.1"/>
    <property type="molecule type" value="Genomic_DNA"/>
</dbReference>
<protein>
    <recommendedName>
        <fullName evidence="12">Sensor-like histidine kinase SenX3</fullName>
        <ecNumber evidence="3">2.7.13.3</ecNumber>
    </recommendedName>
</protein>
<dbReference type="InterPro" id="IPR004358">
    <property type="entry name" value="Sig_transdc_His_kin-like_C"/>
</dbReference>
<dbReference type="GO" id="GO:0004721">
    <property type="term" value="F:phosphoprotein phosphatase activity"/>
    <property type="evidence" value="ECO:0007669"/>
    <property type="project" value="TreeGrafter"/>
</dbReference>
<comment type="catalytic activity">
    <reaction evidence="1">
        <text>ATP + protein L-histidine = ADP + protein N-phospho-L-histidine.</text>
        <dbReference type="EC" id="2.7.13.3"/>
    </reaction>
</comment>
<evidence type="ECO:0000256" key="8">
    <source>
        <dbReference type="ARBA" id="ARBA00022777"/>
    </source>
</evidence>
<dbReference type="Gene3D" id="3.30.565.10">
    <property type="entry name" value="Histidine kinase-like ATPase, C-terminal domain"/>
    <property type="match status" value="1"/>
</dbReference>
<evidence type="ECO:0000256" key="2">
    <source>
        <dbReference type="ARBA" id="ARBA00004236"/>
    </source>
</evidence>
<dbReference type="InterPro" id="IPR003661">
    <property type="entry name" value="HisK_dim/P_dom"/>
</dbReference>
<dbReference type="InterPro" id="IPR050351">
    <property type="entry name" value="BphY/WalK/GraS-like"/>
</dbReference>
<evidence type="ECO:0000256" key="6">
    <source>
        <dbReference type="ARBA" id="ARBA00022679"/>
    </source>
</evidence>
<keyword evidence="11 14" id="KW-0472">Membrane</keyword>
<name>A0A1G6GE48_9ACTN</name>
<dbReference type="PRINTS" id="PR00344">
    <property type="entry name" value="BCTRLSENSOR"/>
</dbReference>
<feature type="region of interest" description="Disordered" evidence="13">
    <location>
        <begin position="383"/>
        <end position="415"/>
    </location>
</feature>
<evidence type="ECO:0000256" key="11">
    <source>
        <dbReference type="ARBA" id="ARBA00023136"/>
    </source>
</evidence>
<dbReference type="FunFam" id="3.30.565.10:FF:000023">
    <property type="entry name" value="PAS domain-containing sensor histidine kinase"/>
    <property type="match status" value="1"/>
</dbReference>
<evidence type="ECO:0000256" key="14">
    <source>
        <dbReference type="SAM" id="Phobius"/>
    </source>
</evidence>
<keyword evidence="17" id="KW-1185">Reference proteome</keyword>
<evidence type="ECO:0000313" key="16">
    <source>
        <dbReference type="EMBL" id="SDB80278.1"/>
    </source>
</evidence>
<evidence type="ECO:0000313" key="17">
    <source>
        <dbReference type="Proteomes" id="UP000199086"/>
    </source>
</evidence>
<evidence type="ECO:0000256" key="5">
    <source>
        <dbReference type="ARBA" id="ARBA00022553"/>
    </source>
</evidence>
<dbReference type="EC" id="2.7.13.3" evidence="3"/>